<dbReference type="SFLD" id="SFLDG00358">
    <property type="entry name" value="Main_(cytGST)"/>
    <property type="match status" value="1"/>
</dbReference>
<dbReference type="PANTHER" id="PTHR44051">
    <property type="entry name" value="GLUTATHIONE S-TRANSFERASE-RELATED"/>
    <property type="match status" value="1"/>
</dbReference>
<dbReference type="CDD" id="cd03046">
    <property type="entry name" value="GST_N_GTT1_like"/>
    <property type="match status" value="1"/>
</dbReference>
<reference evidence="4 5" key="1">
    <citation type="submission" date="2024-01" db="EMBL/GenBank/DDBJ databases">
        <authorList>
            <consortium name="Genoscope - CEA"/>
            <person name="William W."/>
        </authorList>
    </citation>
    <scope>NUCLEOTIDE SEQUENCE [LARGE SCALE GENOMIC DNA]</scope>
    <source>
        <strain evidence="4 5">29B2s-10</strain>
    </source>
</reference>
<dbReference type="Gene3D" id="1.20.1050.10">
    <property type="match status" value="1"/>
</dbReference>
<evidence type="ECO:0008006" key="6">
    <source>
        <dbReference type="Google" id="ProtNLM"/>
    </source>
</evidence>
<dbReference type="SUPFAM" id="SSF52833">
    <property type="entry name" value="Thioredoxin-like"/>
    <property type="match status" value="1"/>
</dbReference>
<sequence length="243" mass="27749">MVDKIILHWLDGSRAQRIVWLLNELNVPFEVKPYKRKNFRAPRELREVFPLGRAPIVEIFPDGDETEEPIVLAETGYIINYLIENYDKEKKLIPTSRKDQELVKYYLYYAEGSLQSILIALLVNSKVAGASPFGLKYIAGVVTQAINKGYYLPELKSNLKFLDDRLSKVEGDYFVGNKLTGADIILSFPLVDNLFSDVTSTKEFTGLDVVTLYPNIKRWSDKIKLETNRSDALLQVKNLSPNL</sequence>
<protein>
    <recommendedName>
        <fullName evidence="6">Glutathione S-transferase</fullName>
    </recommendedName>
</protein>
<evidence type="ECO:0000259" key="3">
    <source>
        <dbReference type="PROSITE" id="PS50405"/>
    </source>
</evidence>
<dbReference type="InterPro" id="IPR040079">
    <property type="entry name" value="Glutathione_S-Trfase"/>
</dbReference>
<dbReference type="InterPro" id="IPR004045">
    <property type="entry name" value="Glutathione_S-Trfase_N"/>
</dbReference>
<dbReference type="InterPro" id="IPR010987">
    <property type="entry name" value="Glutathione-S-Trfase_C-like"/>
</dbReference>
<dbReference type="EMBL" id="OZ004253">
    <property type="protein sequence ID" value="CAK7894193.1"/>
    <property type="molecule type" value="Genomic_DNA"/>
</dbReference>
<dbReference type="Pfam" id="PF13409">
    <property type="entry name" value="GST_N_2"/>
    <property type="match status" value="1"/>
</dbReference>
<dbReference type="Proteomes" id="UP001497600">
    <property type="component" value="Chromosome A"/>
</dbReference>
<dbReference type="InterPro" id="IPR036249">
    <property type="entry name" value="Thioredoxin-like_sf"/>
</dbReference>
<dbReference type="InterPro" id="IPR004046">
    <property type="entry name" value="GST_C"/>
</dbReference>
<comment type="similarity">
    <text evidence="1">Belongs to the GST superfamily.</text>
</comment>
<gene>
    <name evidence="4" type="ORF">CAAN4_A11342</name>
</gene>
<feature type="domain" description="GST N-terminal" evidence="2">
    <location>
        <begin position="2"/>
        <end position="90"/>
    </location>
</feature>
<dbReference type="PANTHER" id="PTHR44051:SF9">
    <property type="entry name" value="GLUTATHIONE S-TRANSFERASE 1"/>
    <property type="match status" value="1"/>
</dbReference>
<evidence type="ECO:0000259" key="2">
    <source>
        <dbReference type="PROSITE" id="PS50404"/>
    </source>
</evidence>
<proteinExistence type="inferred from homology"/>
<keyword evidence="5" id="KW-1185">Reference proteome</keyword>
<feature type="domain" description="GST C-terminal" evidence="3">
    <location>
        <begin position="96"/>
        <end position="243"/>
    </location>
</feature>
<dbReference type="Gene3D" id="3.40.30.10">
    <property type="entry name" value="Glutaredoxin"/>
    <property type="match status" value="1"/>
</dbReference>
<dbReference type="Pfam" id="PF14497">
    <property type="entry name" value="GST_C_3"/>
    <property type="match status" value="1"/>
</dbReference>
<evidence type="ECO:0000256" key="1">
    <source>
        <dbReference type="ARBA" id="ARBA00007409"/>
    </source>
</evidence>
<evidence type="ECO:0000313" key="5">
    <source>
        <dbReference type="Proteomes" id="UP001497600"/>
    </source>
</evidence>
<dbReference type="InterPro" id="IPR036282">
    <property type="entry name" value="Glutathione-S-Trfase_C_sf"/>
</dbReference>
<organism evidence="4 5">
    <name type="scientific">[Candida] anglica</name>
    <dbReference type="NCBI Taxonomy" id="148631"/>
    <lineage>
        <taxon>Eukaryota</taxon>
        <taxon>Fungi</taxon>
        <taxon>Dikarya</taxon>
        <taxon>Ascomycota</taxon>
        <taxon>Saccharomycotina</taxon>
        <taxon>Pichiomycetes</taxon>
        <taxon>Debaryomycetaceae</taxon>
        <taxon>Kurtzmaniella</taxon>
    </lineage>
</organism>
<dbReference type="PROSITE" id="PS50405">
    <property type="entry name" value="GST_CTER"/>
    <property type="match status" value="1"/>
</dbReference>
<evidence type="ECO:0000313" key="4">
    <source>
        <dbReference type="EMBL" id="CAK7894193.1"/>
    </source>
</evidence>
<accession>A0ABP0E6I8</accession>
<name>A0ABP0E6I8_9ASCO</name>
<dbReference type="SUPFAM" id="SSF47616">
    <property type="entry name" value="GST C-terminal domain-like"/>
    <property type="match status" value="1"/>
</dbReference>
<dbReference type="PROSITE" id="PS50404">
    <property type="entry name" value="GST_NTER"/>
    <property type="match status" value="1"/>
</dbReference>
<dbReference type="SFLD" id="SFLDS00019">
    <property type="entry name" value="Glutathione_Transferase_(cytos"/>
    <property type="match status" value="1"/>
</dbReference>